<gene>
    <name evidence="1" type="ORF">DACRYDRAFT_25576</name>
</gene>
<keyword evidence="2" id="KW-1185">Reference proteome</keyword>
<evidence type="ECO:0000313" key="2">
    <source>
        <dbReference type="Proteomes" id="UP000030653"/>
    </source>
</evidence>
<reference evidence="1 2" key="1">
    <citation type="journal article" date="2012" name="Science">
        <title>The Paleozoic origin of enzymatic lignin decomposition reconstructed from 31 fungal genomes.</title>
        <authorList>
            <person name="Floudas D."/>
            <person name="Binder M."/>
            <person name="Riley R."/>
            <person name="Barry K."/>
            <person name="Blanchette R.A."/>
            <person name="Henrissat B."/>
            <person name="Martinez A.T."/>
            <person name="Otillar R."/>
            <person name="Spatafora J.W."/>
            <person name="Yadav J.S."/>
            <person name="Aerts A."/>
            <person name="Benoit I."/>
            <person name="Boyd A."/>
            <person name="Carlson A."/>
            <person name="Copeland A."/>
            <person name="Coutinho P.M."/>
            <person name="de Vries R.P."/>
            <person name="Ferreira P."/>
            <person name="Findley K."/>
            <person name="Foster B."/>
            <person name="Gaskell J."/>
            <person name="Glotzer D."/>
            <person name="Gorecki P."/>
            <person name="Heitman J."/>
            <person name="Hesse C."/>
            <person name="Hori C."/>
            <person name="Igarashi K."/>
            <person name="Jurgens J.A."/>
            <person name="Kallen N."/>
            <person name="Kersten P."/>
            <person name="Kohler A."/>
            <person name="Kuees U."/>
            <person name="Kumar T.K.A."/>
            <person name="Kuo A."/>
            <person name="LaButti K."/>
            <person name="Larrondo L.F."/>
            <person name="Lindquist E."/>
            <person name="Ling A."/>
            <person name="Lombard V."/>
            <person name="Lucas S."/>
            <person name="Lundell T."/>
            <person name="Martin R."/>
            <person name="McLaughlin D.J."/>
            <person name="Morgenstern I."/>
            <person name="Morin E."/>
            <person name="Murat C."/>
            <person name="Nagy L.G."/>
            <person name="Nolan M."/>
            <person name="Ohm R.A."/>
            <person name="Patyshakuliyeva A."/>
            <person name="Rokas A."/>
            <person name="Ruiz-Duenas F.J."/>
            <person name="Sabat G."/>
            <person name="Salamov A."/>
            <person name="Samejima M."/>
            <person name="Schmutz J."/>
            <person name="Slot J.C."/>
            <person name="St John F."/>
            <person name="Stenlid J."/>
            <person name="Sun H."/>
            <person name="Sun S."/>
            <person name="Syed K."/>
            <person name="Tsang A."/>
            <person name="Wiebenga A."/>
            <person name="Young D."/>
            <person name="Pisabarro A."/>
            <person name="Eastwood D.C."/>
            <person name="Martin F."/>
            <person name="Cullen D."/>
            <person name="Grigoriev I.V."/>
            <person name="Hibbett D.S."/>
        </authorList>
    </citation>
    <scope>NUCLEOTIDE SEQUENCE [LARGE SCALE GENOMIC DNA]</scope>
    <source>
        <strain evidence="1 2">DJM-731 SS1</strain>
    </source>
</reference>
<proteinExistence type="predicted"/>
<dbReference type="EMBL" id="JH795882">
    <property type="protein sequence ID" value="EJT96638.1"/>
    <property type="molecule type" value="Genomic_DNA"/>
</dbReference>
<dbReference type="GeneID" id="63689286"/>
<organism evidence="1 2">
    <name type="scientific">Dacryopinax primogenitus (strain DJM 731)</name>
    <name type="common">Brown rot fungus</name>
    <dbReference type="NCBI Taxonomy" id="1858805"/>
    <lineage>
        <taxon>Eukaryota</taxon>
        <taxon>Fungi</taxon>
        <taxon>Dikarya</taxon>
        <taxon>Basidiomycota</taxon>
        <taxon>Agaricomycotina</taxon>
        <taxon>Dacrymycetes</taxon>
        <taxon>Dacrymycetales</taxon>
        <taxon>Dacrymycetaceae</taxon>
        <taxon>Dacryopinax</taxon>
    </lineage>
</organism>
<dbReference type="HOGENOM" id="CLU_1865065_0_0_1"/>
<evidence type="ECO:0000313" key="1">
    <source>
        <dbReference type="EMBL" id="EJT96638.1"/>
    </source>
</evidence>
<sequence>MSSTQWMYTYGLERGRKVERDTYTPGGGTREEINNVLIYRLTPPGQPAVPGVGVQKEDLAVAGGGVDMTSLSESQERDWVSKFFIWRVLMELKRIGRVRVSDPGCLWDEVCREVTEGLEERVRGSLEPRVIQCSYTF</sequence>
<dbReference type="RefSeq" id="XP_040623536.1">
    <property type="nucleotide sequence ID" value="XM_040774224.1"/>
</dbReference>
<dbReference type="AlphaFoldDB" id="M5FNY2"/>
<protein>
    <submittedName>
        <fullName evidence="1">Uncharacterized protein</fullName>
    </submittedName>
</protein>
<name>M5FNY2_DACPD</name>
<dbReference type="Proteomes" id="UP000030653">
    <property type="component" value="Unassembled WGS sequence"/>
</dbReference>
<dbReference type="OrthoDB" id="10360377at2759"/>
<accession>M5FNY2</accession>